<dbReference type="EMBL" id="BARS01004989">
    <property type="protein sequence ID" value="GAF85308.1"/>
    <property type="molecule type" value="Genomic_DNA"/>
</dbReference>
<organism evidence="1">
    <name type="scientific">marine sediment metagenome</name>
    <dbReference type="NCBI Taxonomy" id="412755"/>
    <lineage>
        <taxon>unclassified sequences</taxon>
        <taxon>metagenomes</taxon>
        <taxon>ecological metagenomes</taxon>
    </lineage>
</organism>
<gene>
    <name evidence="1" type="ORF">S01H1_09762</name>
</gene>
<accession>X0SVT2</accession>
<dbReference type="AlphaFoldDB" id="X0SVT2"/>
<proteinExistence type="predicted"/>
<name>X0SVT2_9ZZZZ</name>
<reference evidence="1" key="1">
    <citation type="journal article" date="2014" name="Front. Microbiol.">
        <title>High frequency of phylogenetically diverse reductive dehalogenase-homologous genes in deep subseafloor sedimentary metagenomes.</title>
        <authorList>
            <person name="Kawai M."/>
            <person name="Futagami T."/>
            <person name="Toyoda A."/>
            <person name="Takaki Y."/>
            <person name="Nishi S."/>
            <person name="Hori S."/>
            <person name="Arai W."/>
            <person name="Tsubouchi T."/>
            <person name="Morono Y."/>
            <person name="Uchiyama I."/>
            <person name="Ito T."/>
            <person name="Fujiyama A."/>
            <person name="Inagaki F."/>
            <person name="Takami H."/>
        </authorList>
    </citation>
    <scope>NUCLEOTIDE SEQUENCE</scope>
    <source>
        <strain evidence="1">Expedition CK06-06</strain>
    </source>
</reference>
<evidence type="ECO:0000313" key="1">
    <source>
        <dbReference type="EMBL" id="GAF85308.1"/>
    </source>
</evidence>
<sequence length="132" mass="14936">MIMKEIFQPDTDRGTNNCYADYVNKGGTLHQIHSWLNSLNAKGRKKIKIYIHPGVISLSSHLVEYTTKSDVLVITPKYATAPAPNRLSLVIKQDHDLDAWKAITSPLDSMSQPVNKQIEKLFREFKINSNAI</sequence>
<protein>
    <submittedName>
        <fullName evidence="1">Uncharacterized protein</fullName>
    </submittedName>
</protein>
<comment type="caution">
    <text evidence="1">The sequence shown here is derived from an EMBL/GenBank/DDBJ whole genome shotgun (WGS) entry which is preliminary data.</text>
</comment>